<feature type="compositionally biased region" description="Polar residues" evidence="9">
    <location>
        <begin position="504"/>
        <end position="513"/>
    </location>
</feature>
<evidence type="ECO:0000259" key="10">
    <source>
        <dbReference type="Pfam" id="PF04136"/>
    </source>
</evidence>
<keyword evidence="5" id="KW-0653">Protein transport</keyword>
<dbReference type="GO" id="GO:0000139">
    <property type="term" value="C:Golgi membrane"/>
    <property type="evidence" value="ECO:0007669"/>
    <property type="project" value="UniProtKB-SubCell"/>
</dbReference>
<dbReference type="GeneTree" id="ENSGT00390000015682"/>
<comment type="subcellular location">
    <subcellularLocation>
        <location evidence="1">Golgi apparatus membrane</location>
        <topology evidence="1">Peripheral membrane protein</topology>
    </subcellularLocation>
</comment>
<dbReference type="GO" id="GO:0007030">
    <property type="term" value="P:Golgi organization"/>
    <property type="evidence" value="ECO:0007669"/>
    <property type="project" value="TreeGrafter"/>
</dbReference>
<protein>
    <recommendedName>
        <fullName evidence="3">Conserved oligomeric Golgi complex subunit 3</fullName>
    </recommendedName>
    <alternativeName>
        <fullName evidence="8">Component of oligomeric Golgi complex 3</fullName>
    </alternativeName>
</protein>
<dbReference type="PANTHER" id="PTHR13302:SF8">
    <property type="entry name" value="CONSERVED OLIGOMERIC GOLGI COMPLEX SUBUNIT 3"/>
    <property type="match status" value="1"/>
</dbReference>
<dbReference type="InterPro" id="IPR007265">
    <property type="entry name" value="COG_su3"/>
</dbReference>
<dbReference type="GO" id="GO:0005801">
    <property type="term" value="C:cis-Golgi network"/>
    <property type="evidence" value="ECO:0007669"/>
    <property type="project" value="InterPro"/>
</dbReference>
<dbReference type="GO" id="GO:0006891">
    <property type="term" value="P:intra-Golgi vesicle-mediated transport"/>
    <property type="evidence" value="ECO:0007669"/>
    <property type="project" value="TreeGrafter"/>
</dbReference>
<evidence type="ECO:0000256" key="6">
    <source>
        <dbReference type="ARBA" id="ARBA00023034"/>
    </source>
</evidence>
<evidence type="ECO:0000259" key="11">
    <source>
        <dbReference type="Pfam" id="PF20671"/>
    </source>
</evidence>
<proteinExistence type="inferred from homology"/>
<feature type="region of interest" description="Disordered" evidence="9">
    <location>
        <begin position="503"/>
        <end position="530"/>
    </location>
</feature>
<keyword evidence="7" id="KW-0472">Membrane</keyword>
<evidence type="ECO:0000313" key="13">
    <source>
        <dbReference type="Proteomes" id="UP000472265"/>
    </source>
</evidence>
<dbReference type="InterPro" id="IPR016159">
    <property type="entry name" value="Cullin_repeat-like_dom_sf"/>
</dbReference>
<dbReference type="Ensembl" id="ENSSAUT00010003285.1">
    <property type="protein sequence ID" value="ENSSAUP00010003064.1"/>
    <property type="gene ID" value="ENSSAUG00010001431.1"/>
</dbReference>
<evidence type="ECO:0000256" key="4">
    <source>
        <dbReference type="ARBA" id="ARBA00022448"/>
    </source>
</evidence>
<evidence type="ECO:0000313" key="12">
    <source>
        <dbReference type="Ensembl" id="ENSSAUP00010003064.1"/>
    </source>
</evidence>
<sequence>MAPETLQDPTDKETWDKLSLWDRRTDAMAPLTEKQMDSVLELRAAAETLSVPSELPIEDLCSLSSRSLQSPFTATVPASTEDVLLKGFQMLDMENDRIETAQQFFAWFAKLQANMDQDDSVKYRKTRDDLNCYQEQCDAILKDVSAALEHLDSLQKQYLFVSNKTGTLHDSCERLLKEQSELVDLAESIQQKLSYFNELENINTKLNSPTLSVNSEGFIPMLSKLDDCIEYVSSHPSFKDYPVYLAKFKQCLSKAMHFMKIHIVNTMQNLTSQLTKRDPMGLANADNAFTLYYVKFRAVAPKVRSLIEQIEQRTEKIPEYHQLLDEIHQCYLDQREQLLSPSITSTITDLTNQNSKDHCALVRSGCAFMVHVCQDEHQLYNEFFSKPTLKLDELLEKLCLSLYDVLRPLIIHIIHLETLSELCSILKNEMLEDHVHNNAAQLGAFDAVVKQMLEDVQERLVYRTHIYIQTDIMGYNPAPGDLAYPEKLEMMERIAQSLKEEQMKQTSQESVFSDVQLEDPDGRRNTSSLQTTISPADLHGMWYPTVRRTLVCLSKLYRCIDRAVFQGLSQEALSACIQSLLKASDIILKNKTQIDGQLFLIKHLLIMREQIAPFHTDFAIKEISLDLKKTRDAAFKILNPKAVPKFFRLNSHNAILEFLLEGTPEIKEHYIDSKKDVDRHLKFSCEQFIQQQTQIFVGNLEEFLNKVAALKTMAIQGGPTYSLSQQPWAQPAKINDIVMATYRVMKSKLPSTLQSMSLYLANRDTEFILFKPVRTNIQQVFQRLHALLQEEYSGEDLQIIACPSTEQINLLLSVNK</sequence>
<reference evidence="12" key="1">
    <citation type="submission" date="2021-04" db="EMBL/GenBank/DDBJ databases">
        <authorList>
            <consortium name="Wellcome Sanger Institute Data Sharing"/>
        </authorList>
    </citation>
    <scope>NUCLEOTIDE SEQUENCE [LARGE SCALE GENOMIC DNA]</scope>
</reference>
<dbReference type="Pfam" id="PF04136">
    <property type="entry name" value="COG3_N"/>
    <property type="match status" value="1"/>
</dbReference>
<dbReference type="PANTHER" id="PTHR13302">
    <property type="entry name" value="CONSERVED OLIGOMERIC GOLGI COMPLEX COMPONENT 3"/>
    <property type="match status" value="1"/>
</dbReference>
<dbReference type="InterPro" id="IPR048685">
    <property type="entry name" value="COG3_C"/>
</dbReference>
<evidence type="ECO:0000256" key="1">
    <source>
        <dbReference type="ARBA" id="ARBA00004395"/>
    </source>
</evidence>
<evidence type="ECO:0000256" key="5">
    <source>
        <dbReference type="ARBA" id="ARBA00022927"/>
    </source>
</evidence>
<evidence type="ECO:0000256" key="7">
    <source>
        <dbReference type="ARBA" id="ARBA00023136"/>
    </source>
</evidence>
<name>A0A671TMB8_SPAAU</name>
<dbReference type="Proteomes" id="UP000472265">
    <property type="component" value="Chromosome 9"/>
</dbReference>
<dbReference type="AlphaFoldDB" id="A0A671TMB8"/>
<accession>A0A671TMB8</accession>
<organism evidence="12 13">
    <name type="scientific">Sparus aurata</name>
    <name type="common">Gilthead sea bream</name>
    <dbReference type="NCBI Taxonomy" id="8175"/>
    <lineage>
        <taxon>Eukaryota</taxon>
        <taxon>Metazoa</taxon>
        <taxon>Chordata</taxon>
        <taxon>Craniata</taxon>
        <taxon>Vertebrata</taxon>
        <taxon>Euteleostomi</taxon>
        <taxon>Actinopterygii</taxon>
        <taxon>Neopterygii</taxon>
        <taxon>Teleostei</taxon>
        <taxon>Neoteleostei</taxon>
        <taxon>Acanthomorphata</taxon>
        <taxon>Eupercaria</taxon>
        <taxon>Spariformes</taxon>
        <taxon>Sparidae</taxon>
        <taxon>Sparus</taxon>
    </lineage>
</organism>
<keyword evidence="6" id="KW-0333">Golgi apparatus</keyword>
<dbReference type="GO" id="GO:0017119">
    <property type="term" value="C:Golgi transport complex"/>
    <property type="evidence" value="ECO:0007669"/>
    <property type="project" value="TreeGrafter"/>
</dbReference>
<comment type="similarity">
    <text evidence="2">Belongs to the COG3 family.</text>
</comment>
<dbReference type="Pfam" id="PF20671">
    <property type="entry name" value="COG3_C"/>
    <property type="match status" value="1"/>
</dbReference>
<evidence type="ECO:0000256" key="8">
    <source>
        <dbReference type="ARBA" id="ARBA00031339"/>
    </source>
</evidence>
<evidence type="ECO:0000256" key="9">
    <source>
        <dbReference type="SAM" id="MobiDB-lite"/>
    </source>
</evidence>
<evidence type="ECO:0000256" key="3">
    <source>
        <dbReference type="ARBA" id="ARBA00020976"/>
    </source>
</evidence>
<reference evidence="12" key="2">
    <citation type="submission" date="2025-08" db="UniProtKB">
        <authorList>
            <consortium name="Ensembl"/>
        </authorList>
    </citation>
    <scope>IDENTIFICATION</scope>
</reference>
<feature type="domain" description="Conserved oligomeric Golgi complex subunit 3 C-terminal" evidence="11">
    <location>
        <begin position="290"/>
        <end position="629"/>
    </location>
</feature>
<keyword evidence="13" id="KW-1185">Reference proteome</keyword>
<feature type="domain" description="Conserved oligomeric Golgi complex subunit 3 N-terminal" evidence="10">
    <location>
        <begin position="127"/>
        <end position="269"/>
    </location>
</feature>
<dbReference type="GO" id="GO:0006886">
    <property type="term" value="P:intracellular protein transport"/>
    <property type="evidence" value="ECO:0007669"/>
    <property type="project" value="InterPro"/>
</dbReference>
<keyword evidence="4" id="KW-0813">Transport</keyword>
<gene>
    <name evidence="12" type="primary">COG3</name>
    <name evidence="12" type="synonym">cog3</name>
</gene>
<dbReference type="SUPFAM" id="SSF74788">
    <property type="entry name" value="Cullin repeat-like"/>
    <property type="match status" value="1"/>
</dbReference>
<reference evidence="12" key="3">
    <citation type="submission" date="2025-09" db="UniProtKB">
        <authorList>
            <consortium name="Ensembl"/>
        </authorList>
    </citation>
    <scope>IDENTIFICATION</scope>
</reference>
<dbReference type="InterPro" id="IPR048320">
    <property type="entry name" value="COG3_N"/>
</dbReference>
<evidence type="ECO:0000256" key="2">
    <source>
        <dbReference type="ARBA" id="ARBA00009936"/>
    </source>
</evidence>